<dbReference type="Proteomes" id="UP001177260">
    <property type="component" value="Unassembled WGS sequence"/>
</dbReference>
<keyword evidence="2" id="KW-1185">Reference proteome</keyword>
<accession>A0ACC3AT92</accession>
<organism evidence="1 2">
    <name type="scientific">Aspergillus melleus</name>
    <dbReference type="NCBI Taxonomy" id="138277"/>
    <lineage>
        <taxon>Eukaryota</taxon>
        <taxon>Fungi</taxon>
        <taxon>Dikarya</taxon>
        <taxon>Ascomycota</taxon>
        <taxon>Pezizomycotina</taxon>
        <taxon>Eurotiomycetes</taxon>
        <taxon>Eurotiomycetidae</taxon>
        <taxon>Eurotiales</taxon>
        <taxon>Aspergillaceae</taxon>
        <taxon>Aspergillus</taxon>
        <taxon>Aspergillus subgen. Circumdati</taxon>
    </lineage>
</organism>
<protein>
    <submittedName>
        <fullName evidence="1">Protein OS-9</fullName>
    </submittedName>
</protein>
<proteinExistence type="predicted"/>
<gene>
    <name evidence="1" type="primary">YOS9</name>
    <name evidence="1" type="ORF">N8T08_009678</name>
</gene>
<evidence type="ECO:0000313" key="2">
    <source>
        <dbReference type="Proteomes" id="UP001177260"/>
    </source>
</evidence>
<name>A0ACC3AT92_9EURO</name>
<evidence type="ECO:0000313" key="1">
    <source>
        <dbReference type="EMBL" id="KAK1140932.1"/>
    </source>
</evidence>
<dbReference type="EMBL" id="JAOPJF010000072">
    <property type="protein sequence ID" value="KAK1140932.1"/>
    <property type="molecule type" value="Genomic_DNA"/>
</dbReference>
<sequence length="523" mass="59046">MARRSRIVTPLLVLACTSSTAWASKKVFNIHDDLLAYPQYQVLFPDGYLLESHARELLYSQQDEHVEYNAFDNEPTYVGQNQAQVALNGGAHGSNGGRLRREEGDLVTYEEMDLEGQRYLCRIPHVEREDQSKSNGTQESNEAEEKRELARATDRGMELLREMEGKCMYYVSGWWSYSFCYKNQVKQFHALPSGSGIPSYPPMEDPATHSFILGRFPRSVGGDEGTEETESKKTTTALAELQTKGGSRYLVQRLDGGTRCDLTGRNRKIEVQFHCHPQSTDRIGWIKELTTCSYLMVIYTPRLCNDVAFLPPQQEQVHSIECREILTPDEVPEWEAMQEYHNSQRLVEAAETIEFPIVGDIQVGAQKLVGSKGKVIEKGRVASAGEEKVDTLAKRENGEFQRLSREELKKYDLDPEKVEELKRQMEEWAKGKDWTLEVVLANGERGLRGIVDTDSEQTETVDKTGKPQAQAQSAEQAGQRGATGERQKTASGGDQGSTEQNLEGETGETEDDELQMEQFYMVI</sequence>
<reference evidence="1 2" key="1">
    <citation type="journal article" date="2023" name="ACS Omega">
        <title>Identification of the Neoaspergillic Acid Biosynthesis Gene Cluster by Establishing an In Vitro CRISPR-Ribonucleoprotein Genetic System in Aspergillus melleus.</title>
        <authorList>
            <person name="Yuan B."/>
            <person name="Grau M.F."/>
            <person name="Murata R.M."/>
            <person name="Torok T."/>
            <person name="Venkateswaran K."/>
            <person name="Stajich J.E."/>
            <person name="Wang C.C.C."/>
        </authorList>
    </citation>
    <scope>NUCLEOTIDE SEQUENCE [LARGE SCALE GENOMIC DNA]</scope>
    <source>
        <strain evidence="1 2">IMV 1140</strain>
    </source>
</reference>
<comment type="caution">
    <text evidence="1">The sequence shown here is derived from an EMBL/GenBank/DDBJ whole genome shotgun (WGS) entry which is preliminary data.</text>
</comment>